<dbReference type="OrthoDB" id="696504at2759"/>
<proteinExistence type="predicted"/>
<gene>
    <name evidence="2" type="ORF">ZOSMA_120G00590</name>
</gene>
<evidence type="ECO:0000256" key="1">
    <source>
        <dbReference type="SAM" id="MobiDB-lite"/>
    </source>
</evidence>
<sequence>MTQIDESATILPPPLPPLPPPPEKTAEEDPDLPAESFYVSVTDEIDWIDRNAVYERDDSTKGTTNPKSQQHNNNATNTSISNSQRFSGNLKALGLPNTNHVPRRSSPRSKNKIRTKSFAKNSGSDGASEPVSPKVSCIGRVMSKKERHRHCNRSRQDPPAQGFWLCCCCGR</sequence>
<protein>
    <submittedName>
        <fullName evidence="2">Uncharacterized protein</fullName>
    </submittedName>
</protein>
<organism evidence="2 3">
    <name type="scientific">Zostera marina</name>
    <name type="common">Eelgrass</name>
    <dbReference type="NCBI Taxonomy" id="29655"/>
    <lineage>
        <taxon>Eukaryota</taxon>
        <taxon>Viridiplantae</taxon>
        <taxon>Streptophyta</taxon>
        <taxon>Embryophyta</taxon>
        <taxon>Tracheophyta</taxon>
        <taxon>Spermatophyta</taxon>
        <taxon>Magnoliopsida</taxon>
        <taxon>Liliopsida</taxon>
        <taxon>Zosteraceae</taxon>
        <taxon>Zostera</taxon>
    </lineage>
</organism>
<evidence type="ECO:0000313" key="3">
    <source>
        <dbReference type="Proteomes" id="UP000036987"/>
    </source>
</evidence>
<dbReference type="AlphaFoldDB" id="A0A0K9Q0X2"/>
<dbReference type="EMBL" id="LFYR01000223">
    <property type="protein sequence ID" value="KMZ74966.1"/>
    <property type="molecule type" value="Genomic_DNA"/>
</dbReference>
<feature type="compositionally biased region" description="Pro residues" evidence="1">
    <location>
        <begin position="11"/>
        <end position="23"/>
    </location>
</feature>
<comment type="caution">
    <text evidence="2">The sequence shown here is derived from an EMBL/GenBank/DDBJ whole genome shotgun (WGS) entry which is preliminary data.</text>
</comment>
<keyword evidence="3" id="KW-1185">Reference proteome</keyword>
<dbReference type="OMA" id="KERHRHC"/>
<feature type="compositionally biased region" description="Basic and acidic residues" evidence="1">
    <location>
        <begin position="49"/>
        <end position="60"/>
    </location>
</feature>
<feature type="region of interest" description="Disordered" evidence="1">
    <location>
        <begin position="49"/>
        <end position="135"/>
    </location>
</feature>
<reference evidence="3" key="1">
    <citation type="journal article" date="2016" name="Nature">
        <title>The genome of the seagrass Zostera marina reveals angiosperm adaptation to the sea.</title>
        <authorList>
            <person name="Olsen J.L."/>
            <person name="Rouze P."/>
            <person name="Verhelst B."/>
            <person name="Lin Y.-C."/>
            <person name="Bayer T."/>
            <person name="Collen J."/>
            <person name="Dattolo E."/>
            <person name="De Paoli E."/>
            <person name="Dittami S."/>
            <person name="Maumus F."/>
            <person name="Michel G."/>
            <person name="Kersting A."/>
            <person name="Lauritano C."/>
            <person name="Lohaus R."/>
            <person name="Toepel M."/>
            <person name="Tonon T."/>
            <person name="Vanneste K."/>
            <person name="Amirebrahimi M."/>
            <person name="Brakel J."/>
            <person name="Bostroem C."/>
            <person name="Chovatia M."/>
            <person name="Grimwood J."/>
            <person name="Jenkins J.W."/>
            <person name="Jueterbock A."/>
            <person name="Mraz A."/>
            <person name="Stam W.T."/>
            <person name="Tice H."/>
            <person name="Bornberg-Bauer E."/>
            <person name="Green P.J."/>
            <person name="Pearson G.A."/>
            <person name="Procaccini G."/>
            <person name="Duarte C.M."/>
            <person name="Schmutz J."/>
            <person name="Reusch T.B.H."/>
            <person name="Van de Peer Y."/>
        </authorList>
    </citation>
    <scope>NUCLEOTIDE SEQUENCE [LARGE SCALE GENOMIC DNA]</scope>
    <source>
        <strain evidence="3">cv. Finnish</strain>
    </source>
</reference>
<dbReference type="PANTHER" id="PTHR34120">
    <property type="entry name" value="EXPRESSED PROTEIN"/>
    <property type="match status" value="1"/>
</dbReference>
<evidence type="ECO:0000313" key="2">
    <source>
        <dbReference type="EMBL" id="KMZ74966.1"/>
    </source>
</evidence>
<feature type="region of interest" description="Disordered" evidence="1">
    <location>
        <begin position="1"/>
        <end position="37"/>
    </location>
</feature>
<accession>A0A0K9Q0X2</accession>
<name>A0A0K9Q0X2_ZOSMR</name>
<feature type="compositionally biased region" description="Polar residues" evidence="1">
    <location>
        <begin position="61"/>
        <end position="71"/>
    </location>
</feature>
<dbReference type="PANTHER" id="PTHR34120:SF2">
    <property type="entry name" value="OS01G0860900 PROTEIN"/>
    <property type="match status" value="1"/>
</dbReference>
<feature type="compositionally biased region" description="Low complexity" evidence="1">
    <location>
        <begin position="72"/>
        <end position="83"/>
    </location>
</feature>
<dbReference type="Proteomes" id="UP000036987">
    <property type="component" value="Unassembled WGS sequence"/>
</dbReference>
<feature type="compositionally biased region" description="Basic residues" evidence="1">
    <location>
        <begin position="101"/>
        <end position="117"/>
    </location>
</feature>